<gene>
    <name evidence="1" type="ORF">EVAR_51390_1</name>
</gene>
<proteinExistence type="predicted"/>
<sequence>MSVVEYKISGATVLVSLLLRKHDTAGRVGMSFSCWLTCPSSAQCATPRVVTGRRHRVVVTCGGDDG</sequence>
<dbReference type="Proteomes" id="UP000299102">
    <property type="component" value="Unassembled WGS sequence"/>
</dbReference>
<accession>A0A4C1ZVQ1</accession>
<dbReference type="AlphaFoldDB" id="A0A4C1ZVQ1"/>
<organism evidence="1 2">
    <name type="scientific">Eumeta variegata</name>
    <name type="common">Bagworm moth</name>
    <name type="synonym">Eumeta japonica</name>
    <dbReference type="NCBI Taxonomy" id="151549"/>
    <lineage>
        <taxon>Eukaryota</taxon>
        <taxon>Metazoa</taxon>
        <taxon>Ecdysozoa</taxon>
        <taxon>Arthropoda</taxon>
        <taxon>Hexapoda</taxon>
        <taxon>Insecta</taxon>
        <taxon>Pterygota</taxon>
        <taxon>Neoptera</taxon>
        <taxon>Endopterygota</taxon>
        <taxon>Lepidoptera</taxon>
        <taxon>Glossata</taxon>
        <taxon>Ditrysia</taxon>
        <taxon>Tineoidea</taxon>
        <taxon>Psychidae</taxon>
        <taxon>Oiketicinae</taxon>
        <taxon>Eumeta</taxon>
    </lineage>
</organism>
<reference evidence="1 2" key="1">
    <citation type="journal article" date="2019" name="Commun. Biol.">
        <title>The bagworm genome reveals a unique fibroin gene that provides high tensile strength.</title>
        <authorList>
            <person name="Kono N."/>
            <person name="Nakamura H."/>
            <person name="Ohtoshi R."/>
            <person name="Tomita M."/>
            <person name="Numata K."/>
            <person name="Arakawa K."/>
        </authorList>
    </citation>
    <scope>NUCLEOTIDE SEQUENCE [LARGE SCALE GENOMIC DNA]</scope>
</reference>
<name>A0A4C1ZVQ1_EUMVA</name>
<protein>
    <submittedName>
        <fullName evidence="1">Uncharacterized protein</fullName>
    </submittedName>
</protein>
<evidence type="ECO:0000313" key="1">
    <source>
        <dbReference type="EMBL" id="GBP90667.1"/>
    </source>
</evidence>
<comment type="caution">
    <text evidence="1">The sequence shown here is derived from an EMBL/GenBank/DDBJ whole genome shotgun (WGS) entry which is preliminary data.</text>
</comment>
<evidence type="ECO:0000313" key="2">
    <source>
        <dbReference type="Proteomes" id="UP000299102"/>
    </source>
</evidence>
<dbReference type="EMBL" id="BGZK01002102">
    <property type="protein sequence ID" value="GBP90667.1"/>
    <property type="molecule type" value="Genomic_DNA"/>
</dbReference>
<keyword evidence="2" id="KW-1185">Reference proteome</keyword>